<protein>
    <recommendedName>
        <fullName evidence="2">Zn(2)-C6 fungal-type domain-containing protein</fullName>
    </recommendedName>
</protein>
<dbReference type="AlphaFoldDB" id="A0A9P7YQ45"/>
<dbReference type="InterPro" id="IPR036864">
    <property type="entry name" value="Zn2-C6_fun-type_DNA-bd_sf"/>
</dbReference>
<organism evidence="3 4">
    <name type="scientific">Amylocarpus encephaloides</name>
    <dbReference type="NCBI Taxonomy" id="45428"/>
    <lineage>
        <taxon>Eukaryota</taxon>
        <taxon>Fungi</taxon>
        <taxon>Dikarya</taxon>
        <taxon>Ascomycota</taxon>
        <taxon>Pezizomycotina</taxon>
        <taxon>Leotiomycetes</taxon>
        <taxon>Helotiales</taxon>
        <taxon>Helotiales incertae sedis</taxon>
        <taxon>Amylocarpus</taxon>
    </lineage>
</organism>
<keyword evidence="4" id="KW-1185">Reference proteome</keyword>
<feature type="domain" description="Zn(2)-C6 fungal-type" evidence="2">
    <location>
        <begin position="10"/>
        <end position="38"/>
    </location>
</feature>
<keyword evidence="1" id="KW-0539">Nucleus</keyword>
<proteinExistence type="predicted"/>
<dbReference type="CDD" id="cd00067">
    <property type="entry name" value="GAL4"/>
    <property type="match status" value="1"/>
</dbReference>
<dbReference type="GO" id="GO:0000981">
    <property type="term" value="F:DNA-binding transcription factor activity, RNA polymerase II-specific"/>
    <property type="evidence" value="ECO:0007669"/>
    <property type="project" value="InterPro"/>
</dbReference>
<gene>
    <name evidence="3" type="ORF">BJ875DRAFT_178176</name>
</gene>
<dbReference type="PANTHER" id="PTHR38791">
    <property type="entry name" value="ZN(II)2CYS6 TRANSCRIPTION FACTOR (EUROFUNG)-RELATED-RELATED"/>
    <property type="match status" value="1"/>
</dbReference>
<evidence type="ECO:0000259" key="2">
    <source>
        <dbReference type="PROSITE" id="PS50048"/>
    </source>
</evidence>
<evidence type="ECO:0000256" key="1">
    <source>
        <dbReference type="ARBA" id="ARBA00023242"/>
    </source>
</evidence>
<evidence type="ECO:0000313" key="3">
    <source>
        <dbReference type="EMBL" id="KAG9237078.1"/>
    </source>
</evidence>
<dbReference type="PROSITE" id="PS00463">
    <property type="entry name" value="ZN2_CY6_FUNGAL_1"/>
    <property type="match status" value="1"/>
</dbReference>
<dbReference type="Pfam" id="PF00172">
    <property type="entry name" value="Zn_clus"/>
    <property type="match status" value="1"/>
</dbReference>
<dbReference type="Proteomes" id="UP000824998">
    <property type="component" value="Unassembled WGS sequence"/>
</dbReference>
<accession>A0A9P7YQ45</accession>
<dbReference type="EMBL" id="MU251393">
    <property type="protein sequence ID" value="KAG9237078.1"/>
    <property type="molecule type" value="Genomic_DNA"/>
</dbReference>
<reference evidence="3" key="1">
    <citation type="journal article" date="2021" name="IMA Fungus">
        <title>Genomic characterization of three marine fungi, including Emericellopsis atlantica sp. nov. with signatures of a generalist lifestyle and marine biomass degradation.</title>
        <authorList>
            <person name="Hagestad O.C."/>
            <person name="Hou L."/>
            <person name="Andersen J.H."/>
            <person name="Hansen E.H."/>
            <person name="Altermark B."/>
            <person name="Li C."/>
            <person name="Kuhnert E."/>
            <person name="Cox R.J."/>
            <person name="Crous P.W."/>
            <person name="Spatafora J.W."/>
            <person name="Lail K."/>
            <person name="Amirebrahimi M."/>
            <person name="Lipzen A."/>
            <person name="Pangilinan J."/>
            <person name="Andreopoulos W."/>
            <person name="Hayes R.D."/>
            <person name="Ng V."/>
            <person name="Grigoriev I.V."/>
            <person name="Jackson S.A."/>
            <person name="Sutton T.D.S."/>
            <person name="Dobson A.D.W."/>
            <person name="Rama T."/>
        </authorList>
    </citation>
    <scope>NUCLEOTIDE SEQUENCE</scope>
    <source>
        <strain evidence="3">TRa018bII</strain>
    </source>
</reference>
<dbReference type="OrthoDB" id="4220372at2759"/>
<dbReference type="GO" id="GO:0008270">
    <property type="term" value="F:zinc ion binding"/>
    <property type="evidence" value="ECO:0007669"/>
    <property type="project" value="InterPro"/>
</dbReference>
<comment type="caution">
    <text evidence="3">The sequence shown here is derived from an EMBL/GenBank/DDBJ whole genome shotgun (WGS) entry which is preliminary data.</text>
</comment>
<evidence type="ECO:0000313" key="4">
    <source>
        <dbReference type="Proteomes" id="UP000824998"/>
    </source>
</evidence>
<dbReference type="SMART" id="SM00066">
    <property type="entry name" value="GAL4"/>
    <property type="match status" value="1"/>
</dbReference>
<dbReference type="Gene3D" id="4.10.240.10">
    <property type="entry name" value="Zn(2)-C6 fungal-type DNA-binding domain"/>
    <property type="match status" value="1"/>
</dbReference>
<sequence>MVFCGKPSKSCEECRLRRTKCDRARPSCSQCIRARRVCKGYRDVGDLMFRDESKKLVAKARIQSSRRPARSRISPLRRQTISDQLIPATLLEIQSYPSIEVPTGLRETVEQQATSFFFQNYVPDKTSLPGGGFQYLEDIFGLERVGGGLLDIILSLGISGLASFWKEPGWIANANTKYASSSKTISLELESFDGIRSNQVFAAVMLLGLYKVAPCSGQKSMEGCAEHTSGSSAIMKLRGKKQLKTSLGYQMFIHHRAQVIKGCVQMSTCVPSYIAEWNDSLDEGPLEQVATALSQLHIKYANIQGEMGPSHNFSNPESTIIRARNLDAECVAWTQNRDIQYISQTRQLSKATDESYLGHYDMYPSLWVAMIWNSYRTLRIQIHDLILLQVKHFCQTHVLEVLFGDPNYYEKQIMESESLILQLSREICSSVSAILGSNASPHMLPRPPRLYNGNMVLWPLYYAGFSSVIPRSQLEWIIGRLQHLLTTFGLRQAIPLLYGLCTGNCVQKWDGQHVAHLPSDEDAFVTPELSRTTTQEAEQQQAQGYTTLIQNVAHHNADFAYVNPGESAHSPHQLPTLRSSAMDESQRHINCTSSNFNLESETITARQPETQVQGYGIGLTPEDPRYYGGTRGMGVIMGSGLFETEW</sequence>
<dbReference type="SUPFAM" id="SSF57701">
    <property type="entry name" value="Zn2/Cys6 DNA-binding domain"/>
    <property type="match status" value="1"/>
</dbReference>
<dbReference type="PANTHER" id="PTHR38791:SF5">
    <property type="entry name" value="TRANSCRIPTION FACTOR DBAG-RELATED"/>
    <property type="match status" value="1"/>
</dbReference>
<dbReference type="PROSITE" id="PS50048">
    <property type="entry name" value="ZN2_CY6_FUNGAL_2"/>
    <property type="match status" value="1"/>
</dbReference>
<dbReference type="InterPro" id="IPR001138">
    <property type="entry name" value="Zn2Cys6_DnaBD"/>
</dbReference>
<dbReference type="InterPro" id="IPR053175">
    <property type="entry name" value="DHMBA_Reg_Transcription_Factor"/>
</dbReference>
<name>A0A9P7YQ45_9HELO</name>